<keyword evidence="6" id="KW-0679">Respiratory chain</keyword>
<feature type="region of interest" description="Disordered" evidence="17">
    <location>
        <begin position="1"/>
        <end position="73"/>
    </location>
</feature>
<dbReference type="PANTHER" id="PTHR13327">
    <property type="entry name" value="NADH-UBIQUINONE OXIDOREDUCTASE ESSS SUBUNIT, MITOCHONDRIAL PRECURSOR"/>
    <property type="match status" value="1"/>
</dbReference>
<evidence type="ECO:0000256" key="17">
    <source>
        <dbReference type="SAM" id="MobiDB-lite"/>
    </source>
</evidence>
<evidence type="ECO:0000256" key="10">
    <source>
        <dbReference type="ARBA" id="ARBA00022982"/>
    </source>
</evidence>
<evidence type="ECO:0000256" key="5">
    <source>
        <dbReference type="ARBA" id="ARBA00022448"/>
    </source>
</evidence>
<comment type="subunit">
    <text evidence="16">Complex I is composed of 45 different subunits. Interacts with BCAP31.</text>
</comment>
<evidence type="ECO:0000256" key="15">
    <source>
        <dbReference type="ARBA" id="ARBA00031387"/>
    </source>
</evidence>
<dbReference type="Proteomes" id="UP000472275">
    <property type="component" value="Unassembled WGS sequence"/>
</dbReference>
<dbReference type="InParanoid" id="A0A663FIH8"/>
<evidence type="ECO:0000256" key="6">
    <source>
        <dbReference type="ARBA" id="ARBA00022660"/>
    </source>
</evidence>
<keyword evidence="7 18" id="KW-0812">Transmembrane</keyword>
<keyword evidence="8" id="KW-0999">Mitochondrion inner membrane</keyword>
<evidence type="ECO:0000256" key="8">
    <source>
        <dbReference type="ARBA" id="ARBA00022792"/>
    </source>
</evidence>
<keyword evidence="10" id="KW-0249">Electron transport</keyword>
<protein>
    <recommendedName>
        <fullName evidence="4">NADH dehydrogenase [ubiquinone] 1 beta subcomplex subunit 11, mitochondrial</fullName>
    </recommendedName>
    <alternativeName>
        <fullName evidence="15">Complex I-ESSS</fullName>
    </alternativeName>
    <alternativeName>
        <fullName evidence="14">NADH-ubiquinone oxidoreductase ESSS subunit</fullName>
    </alternativeName>
</protein>
<proteinExistence type="inferred from homology"/>
<dbReference type="GeneTree" id="ENSGT00390000003022"/>
<dbReference type="PANTHER" id="PTHR13327:SF0">
    <property type="entry name" value="NADH DEHYDROGENASE [UBIQUINONE] 1 BETA SUBCOMPLEX SUBUNIT 11, MITOCHONDRIAL"/>
    <property type="match status" value="1"/>
</dbReference>
<evidence type="ECO:0000256" key="12">
    <source>
        <dbReference type="ARBA" id="ARBA00023128"/>
    </source>
</evidence>
<evidence type="ECO:0000256" key="11">
    <source>
        <dbReference type="ARBA" id="ARBA00022989"/>
    </source>
</evidence>
<keyword evidence="11 18" id="KW-1133">Transmembrane helix</keyword>
<keyword evidence="9" id="KW-0809">Transit peptide</keyword>
<reference evidence="19" key="2">
    <citation type="submission" date="2025-09" db="UniProtKB">
        <authorList>
            <consortium name="Ensembl"/>
        </authorList>
    </citation>
    <scope>IDENTIFICATION</scope>
</reference>
<accession>A0A663FIH8</accession>
<name>A0A663FIH8_AQUCH</name>
<feature type="compositionally biased region" description="Gly residues" evidence="17">
    <location>
        <begin position="8"/>
        <end position="47"/>
    </location>
</feature>
<keyword evidence="5" id="KW-0813">Transport</keyword>
<keyword evidence="13 18" id="KW-0472">Membrane</keyword>
<dbReference type="Pfam" id="PF10183">
    <property type="entry name" value="ESSS"/>
    <property type="match status" value="1"/>
</dbReference>
<dbReference type="AlphaFoldDB" id="A0A663FIH8"/>
<organism evidence="19 20">
    <name type="scientific">Aquila chrysaetos chrysaetos</name>
    <dbReference type="NCBI Taxonomy" id="223781"/>
    <lineage>
        <taxon>Eukaryota</taxon>
        <taxon>Metazoa</taxon>
        <taxon>Chordata</taxon>
        <taxon>Craniata</taxon>
        <taxon>Vertebrata</taxon>
        <taxon>Euteleostomi</taxon>
        <taxon>Archelosauria</taxon>
        <taxon>Archosauria</taxon>
        <taxon>Dinosauria</taxon>
        <taxon>Saurischia</taxon>
        <taxon>Theropoda</taxon>
        <taxon>Coelurosauria</taxon>
        <taxon>Aves</taxon>
        <taxon>Neognathae</taxon>
        <taxon>Neoaves</taxon>
        <taxon>Telluraves</taxon>
        <taxon>Accipitrimorphae</taxon>
        <taxon>Accipitriformes</taxon>
        <taxon>Accipitridae</taxon>
        <taxon>Accipitrinae</taxon>
        <taxon>Aquila</taxon>
    </lineage>
</organism>
<gene>
    <name evidence="19" type="primary">NDUFB11</name>
</gene>
<keyword evidence="20" id="KW-1185">Reference proteome</keyword>
<evidence type="ECO:0000313" key="19">
    <source>
        <dbReference type="Ensembl" id="ENSACCP00020023999.1"/>
    </source>
</evidence>
<evidence type="ECO:0000256" key="3">
    <source>
        <dbReference type="ARBA" id="ARBA00008915"/>
    </source>
</evidence>
<dbReference type="Ensembl" id="ENSACCT00020025064.1">
    <property type="protein sequence ID" value="ENSACCP00020023999.1"/>
    <property type="gene ID" value="ENSACCG00020016468.1"/>
</dbReference>
<evidence type="ECO:0000256" key="16">
    <source>
        <dbReference type="ARBA" id="ARBA00046528"/>
    </source>
</evidence>
<keyword evidence="12" id="KW-0496">Mitochondrion</keyword>
<evidence type="ECO:0000256" key="4">
    <source>
        <dbReference type="ARBA" id="ARBA00018632"/>
    </source>
</evidence>
<evidence type="ECO:0000256" key="1">
    <source>
        <dbReference type="ARBA" id="ARBA00003195"/>
    </source>
</evidence>
<comment type="function">
    <text evidence="1">Accessory subunit of the mitochondrial membrane respiratory chain NADH dehydrogenase (Complex I), that is believed not to be involved in catalysis. Complex I functions in the transfer of electrons from NADH to the respiratory chain. The immediate electron acceptor for the enzyme is believed to be ubiquinone.</text>
</comment>
<comment type="similarity">
    <text evidence="3">Belongs to the complex I NDUFB11 subunit family.</text>
</comment>
<evidence type="ECO:0000256" key="7">
    <source>
        <dbReference type="ARBA" id="ARBA00022692"/>
    </source>
</evidence>
<evidence type="ECO:0000256" key="2">
    <source>
        <dbReference type="ARBA" id="ARBA00004434"/>
    </source>
</evidence>
<reference evidence="19" key="1">
    <citation type="submission" date="2025-08" db="UniProtKB">
        <authorList>
            <consortium name="Ensembl"/>
        </authorList>
    </citation>
    <scope>IDENTIFICATION</scope>
</reference>
<dbReference type="InterPro" id="IPR019329">
    <property type="entry name" value="NADH_UbQ_OxRdtase_ESSS_su"/>
</dbReference>
<dbReference type="GO" id="GO:0005743">
    <property type="term" value="C:mitochondrial inner membrane"/>
    <property type="evidence" value="ECO:0007669"/>
    <property type="project" value="UniProtKB-SubCell"/>
</dbReference>
<evidence type="ECO:0000256" key="13">
    <source>
        <dbReference type="ARBA" id="ARBA00023136"/>
    </source>
</evidence>
<evidence type="ECO:0000256" key="14">
    <source>
        <dbReference type="ARBA" id="ARBA00030753"/>
    </source>
</evidence>
<evidence type="ECO:0000313" key="20">
    <source>
        <dbReference type="Proteomes" id="UP000472275"/>
    </source>
</evidence>
<sequence>MAGRDAGPLGGTAGGRGATAGAAGGGSPRGGANGGGPEEGGRGLGRGLRGRAWESGRVKGRGHPISRQNPDYHGFSADPDADVLNMRAVFFAGVSVAIVLGTVFLHYLPDYGLQQWARREAELRIRERESRGLPLLDPNYYDPARLTLPPPE</sequence>
<feature type="transmembrane region" description="Helical" evidence="18">
    <location>
        <begin position="88"/>
        <end position="108"/>
    </location>
</feature>
<comment type="subcellular location">
    <subcellularLocation>
        <location evidence="2">Mitochondrion inner membrane</location>
        <topology evidence="2">Single-pass membrane protein</topology>
    </subcellularLocation>
</comment>
<evidence type="ECO:0000256" key="9">
    <source>
        <dbReference type="ARBA" id="ARBA00022946"/>
    </source>
</evidence>
<evidence type="ECO:0000256" key="18">
    <source>
        <dbReference type="SAM" id="Phobius"/>
    </source>
</evidence>